<dbReference type="EMBL" id="NFKE01000018">
    <property type="protein sequence ID" value="OUP31792.1"/>
    <property type="molecule type" value="Genomic_DNA"/>
</dbReference>
<dbReference type="Pfam" id="PF24738">
    <property type="entry name" value="DUF7689"/>
    <property type="match status" value="1"/>
</dbReference>
<feature type="domain" description="DUF7689" evidence="1">
    <location>
        <begin position="28"/>
        <end position="157"/>
    </location>
</feature>
<gene>
    <name evidence="2" type="ORF">B5F24_16305</name>
</gene>
<organism evidence="2 3">
    <name type="scientific">Bacteroides clarus</name>
    <dbReference type="NCBI Taxonomy" id="626929"/>
    <lineage>
        <taxon>Bacteria</taxon>
        <taxon>Pseudomonadati</taxon>
        <taxon>Bacteroidota</taxon>
        <taxon>Bacteroidia</taxon>
        <taxon>Bacteroidales</taxon>
        <taxon>Bacteroidaceae</taxon>
        <taxon>Bacteroides</taxon>
    </lineage>
</organism>
<dbReference type="AlphaFoldDB" id="A0A1Y4JRE8"/>
<evidence type="ECO:0000313" key="3">
    <source>
        <dbReference type="Proteomes" id="UP000196587"/>
    </source>
</evidence>
<dbReference type="RefSeq" id="WP_087413593.1">
    <property type="nucleotide sequence ID" value="NZ_NFKE01000018.1"/>
</dbReference>
<protein>
    <recommendedName>
        <fullName evidence="1">DUF7689 domain-containing protein</fullName>
    </recommendedName>
</protein>
<dbReference type="InterPro" id="IPR056106">
    <property type="entry name" value="DUF7689"/>
</dbReference>
<sequence length="161" mass="18848">MDKSTEELIKKRIIGIFPKLATDKNFKLTSPINPNYNCLAWACHYNDRWMQPPSITPPPLDSVVYWPEDAKQGMEIECLIDAFRTKGYELCDSWEYEDKYQKVALYVKKDSKTWTHAARELRNGFWTSKLGQGYDIQHGTPFTIEGDSYGEVYCIMKRIFQ</sequence>
<name>A0A1Y4JRE8_9BACE</name>
<accession>A0A1Y4JRE8</accession>
<reference evidence="3" key="1">
    <citation type="submission" date="2017-04" db="EMBL/GenBank/DDBJ databases">
        <title>Function of individual gut microbiota members based on whole genome sequencing of pure cultures obtained from chicken caecum.</title>
        <authorList>
            <person name="Medvecky M."/>
            <person name="Cejkova D."/>
            <person name="Polansky O."/>
            <person name="Karasova D."/>
            <person name="Kubasova T."/>
            <person name="Cizek A."/>
            <person name="Rychlik I."/>
        </authorList>
    </citation>
    <scope>NUCLEOTIDE SEQUENCE [LARGE SCALE GENOMIC DNA]</scope>
    <source>
        <strain evidence="3">An189</strain>
    </source>
</reference>
<proteinExistence type="predicted"/>
<dbReference type="Proteomes" id="UP000196587">
    <property type="component" value="Unassembled WGS sequence"/>
</dbReference>
<evidence type="ECO:0000313" key="2">
    <source>
        <dbReference type="EMBL" id="OUP31792.1"/>
    </source>
</evidence>
<comment type="caution">
    <text evidence="2">The sequence shown here is derived from an EMBL/GenBank/DDBJ whole genome shotgun (WGS) entry which is preliminary data.</text>
</comment>
<evidence type="ECO:0000259" key="1">
    <source>
        <dbReference type="Pfam" id="PF24738"/>
    </source>
</evidence>